<dbReference type="PANTHER" id="PTHR30537:SF5">
    <property type="entry name" value="HTH-TYPE TRANSCRIPTIONAL ACTIVATOR TTDR-RELATED"/>
    <property type="match status" value="1"/>
</dbReference>
<keyword evidence="3" id="KW-0238">DNA-binding</keyword>
<dbReference type="InterPro" id="IPR005119">
    <property type="entry name" value="LysR_subst-bd"/>
</dbReference>
<reference evidence="6" key="1">
    <citation type="submission" date="2022-03" db="EMBL/GenBank/DDBJ databases">
        <title>Fererhizobium litorale gen. nov., sp. nov., isolated from sandy sediments of the Sea of Japan seashore.</title>
        <authorList>
            <person name="Romanenko L."/>
            <person name="Kurilenko V."/>
            <person name="Otstavnykh N."/>
            <person name="Svetashev V."/>
            <person name="Tekutyeva L."/>
            <person name="Isaeva M."/>
            <person name="Mikhailov V."/>
        </authorList>
    </citation>
    <scope>NUCLEOTIDE SEQUENCE</scope>
    <source>
        <strain evidence="6">KMM 9576</strain>
    </source>
</reference>
<evidence type="ECO:0000259" key="5">
    <source>
        <dbReference type="PROSITE" id="PS50931"/>
    </source>
</evidence>
<dbReference type="SUPFAM" id="SSF53850">
    <property type="entry name" value="Periplasmic binding protein-like II"/>
    <property type="match status" value="1"/>
</dbReference>
<dbReference type="PROSITE" id="PS50931">
    <property type="entry name" value="HTH_LYSR"/>
    <property type="match status" value="1"/>
</dbReference>
<dbReference type="GO" id="GO:0003700">
    <property type="term" value="F:DNA-binding transcription factor activity"/>
    <property type="evidence" value="ECO:0007669"/>
    <property type="project" value="InterPro"/>
</dbReference>
<dbReference type="Gene3D" id="3.40.190.290">
    <property type="match status" value="1"/>
</dbReference>
<gene>
    <name evidence="6" type="ORF">MRS75_15745</name>
</gene>
<feature type="domain" description="HTH lysR-type" evidence="5">
    <location>
        <begin position="4"/>
        <end position="61"/>
    </location>
</feature>
<dbReference type="Gene3D" id="1.10.10.10">
    <property type="entry name" value="Winged helix-like DNA-binding domain superfamily/Winged helix DNA-binding domain"/>
    <property type="match status" value="1"/>
</dbReference>
<dbReference type="SUPFAM" id="SSF46785">
    <property type="entry name" value="Winged helix' DNA-binding domain"/>
    <property type="match status" value="1"/>
</dbReference>
<dbReference type="RefSeq" id="WP_311787885.1">
    <property type="nucleotide sequence ID" value="NZ_JALDYY010000012.1"/>
</dbReference>
<dbReference type="InterPro" id="IPR036388">
    <property type="entry name" value="WH-like_DNA-bd_sf"/>
</dbReference>
<protein>
    <submittedName>
        <fullName evidence="6">LysR family transcriptional regulator</fullName>
    </submittedName>
</protein>
<dbReference type="Pfam" id="PF00126">
    <property type="entry name" value="HTH_1"/>
    <property type="match status" value="1"/>
</dbReference>
<dbReference type="GO" id="GO:0003677">
    <property type="term" value="F:DNA binding"/>
    <property type="evidence" value="ECO:0007669"/>
    <property type="project" value="UniProtKB-KW"/>
</dbReference>
<dbReference type="EMBL" id="JALDYZ010000008">
    <property type="protein sequence ID" value="MDI7923532.1"/>
    <property type="molecule type" value="Genomic_DNA"/>
</dbReference>
<dbReference type="Pfam" id="PF03466">
    <property type="entry name" value="LysR_substrate"/>
    <property type="match status" value="1"/>
</dbReference>
<dbReference type="InterPro" id="IPR058163">
    <property type="entry name" value="LysR-type_TF_proteobact-type"/>
</dbReference>
<evidence type="ECO:0000256" key="4">
    <source>
        <dbReference type="ARBA" id="ARBA00023163"/>
    </source>
</evidence>
<keyword evidence="4" id="KW-0804">Transcription</keyword>
<dbReference type="Proteomes" id="UP001161580">
    <property type="component" value="Unassembled WGS sequence"/>
</dbReference>
<proteinExistence type="inferred from homology"/>
<dbReference type="AlphaFoldDB" id="A0AAE3U391"/>
<evidence type="ECO:0000313" key="7">
    <source>
        <dbReference type="Proteomes" id="UP001161580"/>
    </source>
</evidence>
<organism evidence="6 7">
    <name type="scientific">Ferirhizobium litorale</name>
    <dbReference type="NCBI Taxonomy" id="2927786"/>
    <lineage>
        <taxon>Bacteria</taxon>
        <taxon>Pseudomonadati</taxon>
        <taxon>Pseudomonadota</taxon>
        <taxon>Alphaproteobacteria</taxon>
        <taxon>Hyphomicrobiales</taxon>
        <taxon>Rhizobiaceae</taxon>
        <taxon>Ferirhizobium</taxon>
    </lineage>
</organism>
<name>A0AAE3U391_9HYPH</name>
<evidence type="ECO:0000256" key="2">
    <source>
        <dbReference type="ARBA" id="ARBA00023015"/>
    </source>
</evidence>
<sequence>MRMLSMEELASVVALARRQNFRAAARDVGASPTVLSQRIAASESKLGVRLFNRTTRSVSLTTAGSQFVAEIEPALDAVAHAVDTVNQHRARPAGKLRINSSVGAARRVLKTLVVEFSRRYPEIEIDLVTEDRPIDIVAEGFDAGIRPGDAVPKDMVALRLEPDQRFSIVGTPEYLAEMSAPKVPDELMSHRCIRSRMPSGEIDRWEFLVNGQIQRMEVPGMVTLDDAGLMLEASLAGIGLAYLADWWTQTARDEGRLIGMLGEFIPTSAGLALYYPSRRHQSAALQALTAFIGDHRRAALQ</sequence>
<keyword evidence="7" id="KW-1185">Reference proteome</keyword>
<dbReference type="InterPro" id="IPR000847">
    <property type="entry name" value="LysR_HTH_N"/>
</dbReference>
<keyword evidence="2" id="KW-0805">Transcription regulation</keyword>
<evidence type="ECO:0000256" key="1">
    <source>
        <dbReference type="ARBA" id="ARBA00009437"/>
    </source>
</evidence>
<accession>A0AAE3U391</accession>
<dbReference type="InterPro" id="IPR036390">
    <property type="entry name" value="WH_DNA-bd_sf"/>
</dbReference>
<dbReference type="PANTHER" id="PTHR30537">
    <property type="entry name" value="HTH-TYPE TRANSCRIPTIONAL REGULATOR"/>
    <property type="match status" value="1"/>
</dbReference>
<comment type="similarity">
    <text evidence="1">Belongs to the LysR transcriptional regulatory family.</text>
</comment>
<evidence type="ECO:0000256" key="3">
    <source>
        <dbReference type="ARBA" id="ARBA00023125"/>
    </source>
</evidence>
<evidence type="ECO:0000313" key="6">
    <source>
        <dbReference type="EMBL" id="MDI7923532.1"/>
    </source>
</evidence>
<comment type="caution">
    <text evidence="6">The sequence shown here is derived from an EMBL/GenBank/DDBJ whole genome shotgun (WGS) entry which is preliminary data.</text>
</comment>